<dbReference type="OrthoDB" id="671439at2759"/>
<dbReference type="InterPro" id="IPR045136">
    <property type="entry name" value="Iah1-like"/>
</dbReference>
<dbReference type="PANTHER" id="PTHR14209:SF19">
    <property type="entry name" value="ISOAMYL ACETATE-HYDROLYZING ESTERASE 1 HOMOLOG"/>
    <property type="match status" value="1"/>
</dbReference>
<evidence type="ECO:0000259" key="1">
    <source>
        <dbReference type="Pfam" id="PF13472"/>
    </source>
</evidence>
<sequence>MALNYPKFVLFGDSITEFSAARDGSGLVASLVDDYRTRMDVVLRGYSGYNSRFAVEILPPILQGLDNVKLMYIFFGTNDANMYTDKIGRKQATTIEEYSENIAECIDYAKGRGIKVIVVGPALHDANLSYDYFKQRNPERNITGPSSSPMRNREYSQAAKAVATQKNVPFLDLWLRFQEASGYSIDQLDYNNWKDCPNLSKWLVDGVHFSFEGYRLFYEGLLEVIKTSYPELAPENVPTKLRYYREIDESNLSSIFDMSQS</sequence>
<keyword evidence="3" id="KW-1185">Reference proteome</keyword>
<dbReference type="EMBL" id="SWFT01000149">
    <property type="protein sequence ID" value="KAA8897933.1"/>
    <property type="molecule type" value="Genomic_DNA"/>
</dbReference>
<accession>A0A642UF35</accession>
<dbReference type="RefSeq" id="XP_034010190.1">
    <property type="nucleotide sequence ID" value="XM_034157697.1"/>
</dbReference>
<dbReference type="SUPFAM" id="SSF52266">
    <property type="entry name" value="SGNH hydrolase"/>
    <property type="match status" value="1"/>
</dbReference>
<name>A0A642UF35_DIURU</name>
<reference evidence="2 3" key="1">
    <citation type="submission" date="2019-07" db="EMBL/GenBank/DDBJ databases">
        <title>Genome assembly of two rare yeast pathogens: Diutina rugosa and Trichomonascus ciferrii.</title>
        <authorList>
            <person name="Mixao V."/>
            <person name="Saus E."/>
            <person name="Hansen A."/>
            <person name="Lass-Flor C."/>
            <person name="Gabaldon T."/>
        </authorList>
    </citation>
    <scope>NUCLEOTIDE SEQUENCE [LARGE SCALE GENOMIC DNA]</scope>
    <source>
        <strain evidence="2 3">CBS 613</strain>
    </source>
</reference>
<evidence type="ECO:0000313" key="2">
    <source>
        <dbReference type="EMBL" id="KAA8897933.1"/>
    </source>
</evidence>
<dbReference type="CDD" id="cd01838">
    <property type="entry name" value="Isoamyl_acetate_hydrolase_like"/>
    <property type="match status" value="1"/>
</dbReference>
<feature type="domain" description="SGNH hydrolase-type esterase" evidence="1">
    <location>
        <begin position="10"/>
        <end position="216"/>
    </location>
</feature>
<dbReference type="VEuPathDB" id="FungiDB:DIURU_004786"/>
<dbReference type="Proteomes" id="UP000449547">
    <property type="component" value="Unassembled WGS sequence"/>
</dbReference>
<evidence type="ECO:0000313" key="3">
    <source>
        <dbReference type="Proteomes" id="UP000449547"/>
    </source>
</evidence>
<gene>
    <name evidence="2" type="ORF">DIURU_004786</name>
</gene>
<dbReference type="InterPro" id="IPR013830">
    <property type="entry name" value="SGNH_hydro"/>
</dbReference>
<organism evidence="2 3">
    <name type="scientific">Diutina rugosa</name>
    <name type="common">Yeast</name>
    <name type="synonym">Candida rugosa</name>
    <dbReference type="NCBI Taxonomy" id="5481"/>
    <lineage>
        <taxon>Eukaryota</taxon>
        <taxon>Fungi</taxon>
        <taxon>Dikarya</taxon>
        <taxon>Ascomycota</taxon>
        <taxon>Saccharomycotina</taxon>
        <taxon>Pichiomycetes</taxon>
        <taxon>Debaryomycetaceae</taxon>
        <taxon>Diutina</taxon>
    </lineage>
</organism>
<dbReference type="Gene3D" id="3.40.50.1110">
    <property type="entry name" value="SGNH hydrolase"/>
    <property type="match status" value="1"/>
</dbReference>
<dbReference type="GeneID" id="54783437"/>
<dbReference type="AlphaFoldDB" id="A0A642UF35"/>
<dbReference type="PANTHER" id="PTHR14209">
    <property type="entry name" value="ISOAMYL ACETATE-HYDROLYZING ESTERASE 1"/>
    <property type="match status" value="1"/>
</dbReference>
<proteinExistence type="predicted"/>
<protein>
    <recommendedName>
        <fullName evidence="1">SGNH hydrolase-type esterase domain-containing protein</fullName>
    </recommendedName>
</protein>
<dbReference type="InterPro" id="IPR036514">
    <property type="entry name" value="SGNH_hydro_sf"/>
</dbReference>
<comment type="caution">
    <text evidence="2">The sequence shown here is derived from an EMBL/GenBank/DDBJ whole genome shotgun (WGS) entry which is preliminary data.</text>
</comment>
<dbReference type="Pfam" id="PF13472">
    <property type="entry name" value="Lipase_GDSL_2"/>
    <property type="match status" value="1"/>
</dbReference>